<name>A0A8T9CFM4_9HELO</name>
<dbReference type="GO" id="GO:0004497">
    <property type="term" value="F:monooxygenase activity"/>
    <property type="evidence" value="ECO:0007669"/>
    <property type="project" value="UniProtKB-KW"/>
</dbReference>
<dbReference type="PRINTS" id="PR00463">
    <property type="entry name" value="EP450I"/>
</dbReference>
<dbReference type="AlphaFoldDB" id="A0A8T9CFM4"/>
<dbReference type="Pfam" id="PF00067">
    <property type="entry name" value="p450"/>
    <property type="match status" value="1"/>
</dbReference>
<evidence type="ECO:0000256" key="2">
    <source>
        <dbReference type="ARBA" id="ARBA00010617"/>
    </source>
</evidence>
<gene>
    <name evidence="8" type="primary">radP_0</name>
    <name evidence="8" type="ORF">LSUE1_G005015</name>
</gene>
<dbReference type="GO" id="GO:0020037">
    <property type="term" value="F:heme binding"/>
    <property type="evidence" value="ECO:0007669"/>
    <property type="project" value="InterPro"/>
</dbReference>
<evidence type="ECO:0000256" key="7">
    <source>
        <dbReference type="RuleBase" id="RU000461"/>
    </source>
</evidence>
<evidence type="ECO:0000256" key="6">
    <source>
        <dbReference type="PIRSR" id="PIRSR602401-1"/>
    </source>
</evidence>
<evidence type="ECO:0000256" key="3">
    <source>
        <dbReference type="ARBA" id="ARBA00022617"/>
    </source>
</evidence>
<dbReference type="OrthoDB" id="1470350at2759"/>
<comment type="caution">
    <text evidence="8">The sequence shown here is derived from an EMBL/GenBank/DDBJ whole genome shotgun (WGS) entry which is preliminary data.</text>
</comment>
<protein>
    <submittedName>
        <fullName evidence="8">Cytochrome P450 monooxygenase radP</fullName>
    </submittedName>
</protein>
<dbReference type="InterPro" id="IPR036396">
    <property type="entry name" value="Cyt_P450_sf"/>
</dbReference>
<evidence type="ECO:0000256" key="1">
    <source>
        <dbReference type="ARBA" id="ARBA00001971"/>
    </source>
</evidence>
<sequence>MPLRTADIYGFKQDRSELKKDPAFYKRGDAAQILSIGLFLQLKSKAANQEEHIRIRKLLAPAFSDGALLEQESLLTHHFDLLVSQLKRQIDRPEQGRVDMMAYYNFVTFDIIGDLVLGESFGALEGGEYHPWIRFNGVDHSRRNVSESIKLLGLLRLAQNYPAIGVVFAILQKLMPSFAEKRKLHMKFTKDKVRKRLELKTDRNDLIAYVLPDKDEKSGLSFGEILGNSRVLLTAGSETTATNLCGVTWYLLTQTDILHRVRDEVRTAFKSADEITLRSVSTPGRLPYLDALVQETFRCYSSLPATLPRITSQGGAIIDGDYVPGNVSVGVHQWSTYHSTNNFALPNDFIPERWLSNAPQKFQNDNKEALQPFHLGPRVCLGKKYNFIFKLDPPNKL</sequence>
<comment type="cofactor">
    <cofactor evidence="1 6">
        <name>heme</name>
        <dbReference type="ChEBI" id="CHEBI:30413"/>
    </cofactor>
</comment>
<dbReference type="EMBL" id="QGMK01000451">
    <property type="protein sequence ID" value="TVY81603.1"/>
    <property type="molecule type" value="Genomic_DNA"/>
</dbReference>
<keyword evidence="7 8" id="KW-0503">Monooxygenase</keyword>
<dbReference type="PROSITE" id="PS00086">
    <property type="entry name" value="CYTOCHROME_P450"/>
    <property type="match status" value="1"/>
</dbReference>
<evidence type="ECO:0000313" key="9">
    <source>
        <dbReference type="Proteomes" id="UP000469558"/>
    </source>
</evidence>
<dbReference type="PANTHER" id="PTHR24305">
    <property type="entry name" value="CYTOCHROME P450"/>
    <property type="match status" value="1"/>
</dbReference>
<dbReference type="GO" id="GO:0005506">
    <property type="term" value="F:iron ion binding"/>
    <property type="evidence" value="ECO:0007669"/>
    <property type="project" value="InterPro"/>
</dbReference>
<keyword evidence="7" id="KW-0560">Oxidoreductase</keyword>
<keyword evidence="4 6" id="KW-0479">Metal-binding</keyword>
<reference evidence="8 9" key="1">
    <citation type="submission" date="2018-05" db="EMBL/GenBank/DDBJ databases">
        <title>Genome sequencing and assembly of the regulated plant pathogen Lachnellula willkommii and related sister species for the development of diagnostic species identification markers.</title>
        <authorList>
            <person name="Giroux E."/>
            <person name="Bilodeau G."/>
        </authorList>
    </citation>
    <scope>NUCLEOTIDE SEQUENCE [LARGE SCALE GENOMIC DNA]</scope>
    <source>
        <strain evidence="8 9">CBS 268.59</strain>
    </source>
</reference>
<proteinExistence type="inferred from homology"/>
<dbReference type="GO" id="GO:0016705">
    <property type="term" value="F:oxidoreductase activity, acting on paired donors, with incorporation or reduction of molecular oxygen"/>
    <property type="evidence" value="ECO:0007669"/>
    <property type="project" value="InterPro"/>
</dbReference>
<dbReference type="InterPro" id="IPR002401">
    <property type="entry name" value="Cyt_P450_E_grp-I"/>
</dbReference>
<evidence type="ECO:0000256" key="5">
    <source>
        <dbReference type="ARBA" id="ARBA00023004"/>
    </source>
</evidence>
<evidence type="ECO:0000313" key="8">
    <source>
        <dbReference type="EMBL" id="TVY81603.1"/>
    </source>
</evidence>
<dbReference type="InterPro" id="IPR017972">
    <property type="entry name" value="Cyt_P450_CS"/>
</dbReference>
<dbReference type="PANTHER" id="PTHR24305:SF210">
    <property type="entry name" value="CYTOCHROME P450 MONOOXYGENASE ASQL-RELATED"/>
    <property type="match status" value="1"/>
</dbReference>
<dbReference type="InterPro" id="IPR001128">
    <property type="entry name" value="Cyt_P450"/>
</dbReference>
<dbReference type="Proteomes" id="UP000469558">
    <property type="component" value="Unassembled WGS sequence"/>
</dbReference>
<comment type="similarity">
    <text evidence="2 7">Belongs to the cytochrome P450 family.</text>
</comment>
<dbReference type="Gene3D" id="1.10.630.10">
    <property type="entry name" value="Cytochrome P450"/>
    <property type="match status" value="1"/>
</dbReference>
<dbReference type="InterPro" id="IPR050121">
    <property type="entry name" value="Cytochrome_P450_monoxygenase"/>
</dbReference>
<dbReference type="CDD" id="cd11058">
    <property type="entry name" value="CYP60B-like"/>
    <property type="match status" value="1"/>
</dbReference>
<organism evidence="8 9">
    <name type="scientific">Lachnellula suecica</name>
    <dbReference type="NCBI Taxonomy" id="602035"/>
    <lineage>
        <taxon>Eukaryota</taxon>
        <taxon>Fungi</taxon>
        <taxon>Dikarya</taxon>
        <taxon>Ascomycota</taxon>
        <taxon>Pezizomycotina</taxon>
        <taxon>Leotiomycetes</taxon>
        <taxon>Helotiales</taxon>
        <taxon>Lachnaceae</taxon>
        <taxon>Lachnellula</taxon>
    </lineage>
</organism>
<keyword evidence="5 6" id="KW-0408">Iron</keyword>
<accession>A0A8T9CFM4</accession>
<keyword evidence="9" id="KW-1185">Reference proteome</keyword>
<evidence type="ECO:0000256" key="4">
    <source>
        <dbReference type="ARBA" id="ARBA00022723"/>
    </source>
</evidence>
<feature type="binding site" description="axial binding residue" evidence="6">
    <location>
        <position position="380"/>
    </location>
    <ligand>
        <name>heme</name>
        <dbReference type="ChEBI" id="CHEBI:30413"/>
    </ligand>
    <ligandPart>
        <name>Fe</name>
        <dbReference type="ChEBI" id="CHEBI:18248"/>
    </ligandPart>
</feature>
<dbReference type="SUPFAM" id="SSF48264">
    <property type="entry name" value="Cytochrome P450"/>
    <property type="match status" value="1"/>
</dbReference>
<dbReference type="PRINTS" id="PR00385">
    <property type="entry name" value="P450"/>
</dbReference>
<keyword evidence="3 6" id="KW-0349">Heme</keyword>